<reference evidence="2 3" key="1">
    <citation type="submission" date="2020-02" db="EMBL/GenBank/DDBJ databases">
        <title>Genome sequence of the type strain DSM 27180 of Arthrobacter silviterrae.</title>
        <authorList>
            <person name="Gao J."/>
            <person name="Sun J."/>
        </authorList>
    </citation>
    <scope>NUCLEOTIDE SEQUENCE [LARGE SCALE GENOMIC DNA]</scope>
    <source>
        <strain evidence="2 3">DSM 27180</strain>
    </source>
</reference>
<organism evidence="2 3">
    <name type="scientific">Arthrobacter silviterrae</name>
    <dbReference type="NCBI Taxonomy" id="2026658"/>
    <lineage>
        <taxon>Bacteria</taxon>
        <taxon>Bacillati</taxon>
        <taxon>Actinomycetota</taxon>
        <taxon>Actinomycetes</taxon>
        <taxon>Micrococcales</taxon>
        <taxon>Micrococcaceae</taxon>
        <taxon>Arthrobacter</taxon>
    </lineage>
</organism>
<evidence type="ECO:0000313" key="3">
    <source>
        <dbReference type="Proteomes" id="UP000479226"/>
    </source>
</evidence>
<evidence type="ECO:0000313" key="2">
    <source>
        <dbReference type="EMBL" id="NGN85640.1"/>
    </source>
</evidence>
<name>A0ABX0DLP5_9MICC</name>
<keyword evidence="3" id="KW-1185">Reference proteome</keyword>
<evidence type="ECO:0000259" key="1">
    <source>
        <dbReference type="Pfam" id="PF22483"/>
    </source>
</evidence>
<dbReference type="InterPro" id="IPR054353">
    <property type="entry name" value="IstA-like_C"/>
</dbReference>
<dbReference type="Proteomes" id="UP000479226">
    <property type="component" value="Unassembled WGS sequence"/>
</dbReference>
<feature type="non-terminal residue" evidence="2">
    <location>
        <position position="1"/>
    </location>
</feature>
<dbReference type="PANTHER" id="PTHR35004:SF8">
    <property type="entry name" value="TRANSPOSASE RV3428C-RELATED"/>
    <property type="match status" value="1"/>
</dbReference>
<feature type="domain" description="Transposase for insertion sequence element IS21-like C-terminal" evidence="1">
    <location>
        <begin position="66"/>
        <end position="129"/>
    </location>
</feature>
<dbReference type="RefSeq" id="WP_420867323.1">
    <property type="nucleotide sequence ID" value="NZ_JAAKZI010000099.1"/>
</dbReference>
<dbReference type="Pfam" id="PF22483">
    <property type="entry name" value="Mu-transpos_C_2"/>
    <property type="match status" value="1"/>
</dbReference>
<feature type="non-terminal residue" evidence="2">
    <location>
        <position position="212"/>
    </location>
</feature>
<proteinExistence type="predicted"/>
<dbReference type="EMBL" id="JAAKZI010000099">
    <property type="protein sequence ID" value="NGN85640.1"/>
    <property type="molecule type" value="Genomic_DNA"/>
</dbReference>
<comment type="caution">
    <text evidence="2">The sequence shown here is derived from an EMBL/GenBank/DDBJ whole genome shotgun (WGS) entry which is preliminary data.</text>
</comment>
<sequence>DKPRVERVVQYVRGNFFAGEVFADLEDAQARAVFWCQEKAGMRIHGPTQARPAEVFTAEEAPALLPAPADYDVPLFKEAKVHRDHHLEIGKALYSVPGDYIGSQVDVRADSELVKIYHRGQLIKTHPRMRPGTRSTDPSDLPEHKSAYALRDITHLIGLCAGHGENIGIYAERILDDPLPWTRMRAVYRLIGLVRQYGPAAVEAACAKALDL</sequence>
<protein>
    <submittedName>
        <fullName evidence="2">IS21 family transposase</fullName>
    </submittedName>
</protein>
<gene>
    <name evidence="2" type="ORF">G6N77_19570</name>
</gene>
<accession>A0ABX0DLP5</accession>
<dbReference type="PANTHER" id="PTHR35004">
    <property type="entry name" value="TRANSPOSASE RV3428C-RELATED"/>
    <property type="match status" value="1"/>
</dbReference>